<comment type="caution">
    <text evidence="5">The sequence shown here is derived from an EMBL/GenBank/DDBJ whole genome shotgun (WGS) entry which is preliminary data.</text>
</comment>
<evidence type="ECO:0000259" key="4">
    <source>
        <dbReference type="PROSITE" id="PS51462"/>
    </source>
</evidence>
<name>A0ABR8MVK3_9BACL</name>
<proteinExistence type="inferred from homology"/>
<dbReference type="PANTHER" id="PTHR43046:SF2">
    <property type="entry name" value="8-OXO-DGTP DIPHOSPHATASE-RELATED"/>
    <property type="match status" value="1"/>
</dbReference>
<organism evidence="5 6">
    <name type="scientific">Paenibacillus terricola</name>
    <dbReference type="NCBI Taxonomy" id="2763503"/>
    <lineage>
        <taxon>Bacteria</taxon>
        <taxon>Bacillati</taxon>
        <taxon>Bacillota</taxon>
        <taxon>Bacilli</taxon>
        <taxon>Bacillales</taxon>
        <taxon>Paenibacillaceae</taxon>
        <taxon>Paenibacillus</taxon>
    </lineage>
</organism>
<dbReference type="GO" id="GO:0016787">
    <property type="term" value="F:hydrolase activity"/>
    <property type="evidence" value="ECO:0007669"/>
    <property type="project" value="UniProtKB-KW"/>
</dbReference>
<dbReference type="PANTHER" id="PTHR43046">
    <property type="entry name" value="GDP-MANNOSE MANNOSYL HYDROLASE"/>
    <property type="match status" value="1"/>
</dbReference>
<dbReference type="InterPro" id="IPR020476">
    <property type="entry name" value="Nudix_hydrolase"/>
</dbReference>
<comment type="similarity">
    <text evidence="3">Belongs to the Nudix hydrolase family.</text>
</comment>
<protein>
    <submittedName>
        <fullName evidence="5">NUDIX hydrolase</fullName>
    </submittedName>
</protein>
<evidence type="ECO:0000256" key="3">
    <source>
        <dbReference type="RuleBase" id="RU003476"/>
    </source>
</evidence>
<dbReference type="PROSITE" id="PS00893">
    <property type="entry name" value="NUDIX_BOX"/>
    <property type="match status" value="1"/>
</dbReference>
<dbReference type="InterPro" id="IPR020084">
    <property type="entry name" value="NUDIX_hydrolase_CS"/>
</dbReference>
<dbReference type="RefSeq" id="WP_191204512.1">
    <property type="nucleotide sequence ID" value="NZ_JACXZA010000003.1"/>
</dbReference>
<dbReference type="InterPro" id="IPR015797">
    <property type="entry name" value="NUDIX_hydrolase-like_dom_sf"/>
</dbReference>
<keyword evidence="2 3" id="KW-0378">Hydrolase</keyword>
<evidence type="ECO:0000313" key="5">
    <source>
        <dbReference type="EMBL" id="MBD3919615.1"/>
    </source>
</evidence>
<gene>
    <name evidence="5" type="ORF">H8B09_12695</name>
</gene>
<dbReference type="CDD" id="cd02883">
    <property type="entry name" value="NUDIX_Hydrolase"/>
    <property type="match status" value="1"/>
</dbReference>
<accession>A0ABR8MVK3</accession>
<dbReference type="EMBL" id="JACXZA010000003">
    <property type="protein sequence ID" value="MBD3919615.1"/>
    <property type="molecule type" value="Genomic_DNA"/>
</dbReference>
<keyword evidence="6" id="KW-1185">Reference proteome</keyword>
<dbReference type="Pfam" id="PF00293">
    <property type="entry name" value="NUDIX"/>
    <property type="match status" value="1"/>
</dbReference>
<comment type="cofactor">
    <cofactor evidence="1">
        <name>Mg(2+)</name>
        <dbReference type="ChEBI" id="CHEBI:18420"/>
    </cofactor>
</comment>
<feature type="domain" description="Nudix hydrolase" evidence="4">
    <location>
        <begin position="1"/>
        <end position="120"/>
    </location>
</feature>
<dbReference type="Proteomes" id="UP000609346">
    <property type="component" value="Unassembled WGS sequence"/>
</dbReference>
<evidence type="ECO:0000256" key="1">
    <source>
        <dbReference type="ARBA" id="ARBA00001946"/>
    </source>
</evidence>
<evidence type="ECO:0000313" key="6">
    <source>
        <dbReference type="Proteomes" id="UP000609346"/>
    </source>
</evidence>
<evidence type="ECO:0000256" key="2">
    <source>
        <dbReference type="ARBA" id="ARBA00022801"/>
    </source>
</evidence>
<sequence length="124" mass="14131">MIAQAIVIQNQHVLMVKQYVQRGDIVWNFPGGGIEEGETPEQACIRELREETGYEIQLVQLLHEQFDKYTFAACITGGELLHDFASAYNEDIIEVAWISLADESKFDPVTKPMLNLYRKNIGLD</sequence>
<dbReference type="Gene3D" id="3.90.79.10">
    <property type="entry name" value="Nucleoside Triphosphate Pyrophosphohydrolase"/>
    <property type="match status" value="1"/>
</dbReference>
<dbReference type="PROSITE" id="PS51462">
    <property type="entry name" value="NUDIX"/>
    <property type="match status" value="1"/>
</dbReference>
<reference evidence="5 6" key="1">
    <citation type="submission" date="2020-09" db="EMBL/GenBank/DDBJ databases">
        <title>Paenibacillus sp. strain PR3 16S rRNA gene Genome sequencing and assembly.</title>
        <authorList>
            <person name="Kim J."/>
        </authorList>
    </citation>
    <scope>NUCLEOTIDE SEQUENCE [LARGE SCALE GENOMIC DNA]</scope>
    <source>
        <strain evidence="5 6">PR3</strain>
    </source>
</reference>
<dbReference type="InterPro" id="IPR000086">
    <property type="entry name" value="NUDIX_hydrolase_dom"/>
</dbReference>
<dbReference type="PRINTS" id="PR00502">
    <property type="entry name" value="NUDIXFAMILY"/>
</dbReference>
<dbReference type="SUPFAM" id="SSF55811">
    <property type="entry name" value="Nudix"/>
    <property type="match status" value="1"/>
</dbReference>